<reference evidence="2 3" key="1">
    <citation type="submission" date="2018-09" db="EMBL/GenBank/DDBJ databases">
        <title>Paracoccus onubensis nov. sp. a moderate halophilic bacterium isolated from Gruta de las Maravillas (Aracena, Spain).</title>
        <authorList>
            <person name="Jurado V."/>
            <person name="Gutierrez-Patricio S."/>
            <person name="Gonzalez-Pimentel J.L."/>
            <person name="Laiz L."/>
            <person name="Saiz-Jimenez C."/>
        </authorList>
    </citation>
    <scope>NUCLEOTIDE SEQUENCE [LARGE SCALE GENOMIC DNA]</scope>
    <source>
        <strain evidence="2 3">DSM 19484</strain>
    </source>
</reference>
<organism evidence="2 3">
    <name type="scientific">Paracoccus aestuarii</name>
    <dbReference type="NCBI Taxonomy" id="453842"/>
    <lineage>
        <taxon>Bacteria</taxon>
        <taxon>Pseudomonadati</taxon>
        <taxon>Pseudomonadota</taxon>
        <taxon>Alphaproteobacteria</taxon>
        <taxon>Rhodobacterales</taxon>
        <taxon>Paracoccaceae</taxon>
        <taxon>Paracoccus</taxon>
    </lineage>
</organism>
<dbReference type="RefSeq" id="WP_119885927.1">
    <property type="nucleotide sequence ID" value="NZ_CP067169.1"/>
</dbReference>
<dbReference type="InterPro" id="IPR045386">
    <property type="entry name" value="DUF6525"/>
</dbReference>
<evidence type="ECO:0000313" key="2">
    <source>
        <dbReference type="EMBL" id="RJL05365.1"/>
    </source>
</evidence>
<evidence type="ECO:0000313" key="3">
    <source>
        <dbReference type="Proteomes" id="UP000285530"/>
    </source>
</evidence>
<feature type="compositionally biased region" description="Polar residues" evidence="1">
    <location>
        <begin position="1"/>
        <end position="10"/>
    </location>
</feature>
<dbReference type="EMBL" id="QZEV01000025">
    <property type="protein sequence ID" value="RJL05365.1"/>
    <property type="molecule type" value="Genomic_DNA"/>
</dbReference>
<dbReference type="Proteomes" id="UP000285530">
    <property type="component" value="Unassembled WGS sequence"/>
</dbReference>
<keyword evidence="3" id="KW-1185">Reference proteome</keyword>
<proteinExistence type="predicted"/>
<dbReference type="Pfam" id="PF20135">
    <property type="entry name" value="DUF6525"/>
    <property type="match status" value="1"/>
</dbReference>
<accession>A0A418ZXU7</accession>
<dbReference type="AlphaFoldDB" id="A0A418ZXU7"/>
<gene>
    <name evidence="2" type="ORF">D3P06_07230</name>
</gene>
<feature type="region of interest" description="Disordered" evidence="1">
    <location>
        <begin position="1"/>
        <end position="33"/>
    </location>
</feature>
<sequence length="92" mass="10288">MTPAPQSAPQSLRAANLGRTALPRRSRKVDPMQTYDRLPPALRHWLAHAARPWSPASCLAIWRRSRARGCSPDKVIARLARAEAQALRRDAL</sequence>
<comment type="caution">
    <text evidence="2">The sequence shown here is derived from an EMBL/GenBank/DDBJ whole genome shotgun (WGS) entry which is preliminary data.</text>
</comment>
<protein>
    <submittedName>
        <fullName evidence="2">Uncharacterized protein</fullName>
    </submittedName>
</protein>
<dbReference type="OrthoDB" id="7658988at2"/>
<evidence type="ECO:0000256" key="1">
    <source>
        <dbReference type="SAM" id="MobiDB-lite"/>
    </source>
</evidence>
<name>A0A418ZXU7_9RHOB</name>